<dbReference type="InterPro" id="IPR031424">
    <property type="entry name" value="QVR-like"/>
</dbReference>
<dbReference type="CDD" id="cd00117">
    <property type="entry name" value="TFP"/>
    <property type="match status" value="1"/>
</dbReference>
<keyword evidence="5" id="KW-1185">Reference proteome</keyword>
<organism evidence="4 5">
    <name type="scientific">Tigriopus californicus</name>
    <name type="common">Marine copepod</name>
    <dbReference type="NCBI Taxonomy" id="6832"/>
    <lineage>
        <taxon>Eukaryota</taxon>
        <taxon>Metazoa</taxon>
        <taxon>Ecdysozoa</taxon>
        <taxon>Arthropoda</taxon>
        <taxon>Crustacea</taxon>
        <taxon>Multicrustacea</taxon>
        <taxon>Hexanauplia</taxon>
        <taxon>Copepoda</taxon>
        <taxon>Harpacticoida</taxon>
        <taxon>Harpacticidae</taxon>
        <taxon>Tigriopus</taxon>
    </lineage>
</organism>
<proteinExistence type="predicted"/>
<gene>
    <name evidence="4" type="ORF">TCAL_04957</name>
</gene>
<protein>
    <submittedName>
        <fullName evidence="4">Uncharacterized protein</fullName>
    </submittedName>
</protein>
<dbReference type="InterPro" id="IPR045860">
    <property type="entry name" value="Snake_toxin-like_sf"/>
</dbReference>
<dbReference type="InterPro" id="IPR050975">
    <property type="entry name" value="Sleep_regulator"/>
</dbReference>
<dbReference type="GO" id="GO:0032222">
    <property type="term" value="P:regulation of synaptic transmission, cholinergic"/>
    <property type="evidence" value="ECO:0007669"/>
    <property type="project" value="InterPro"/>
</dbReference>
<feature type="chain" id="PRO_5021951328" evidence="3">
    <location>
        <begin position="29"/>
        <end position="140"/>
    </location>
</feature>
<dbReference type="SUPFAM" id="SSF57302">
    <property type="entry name" value="Snake toxin-like"/>
    <property type="match status" value="1"/>
</dbReference>
<dbReference type="PANTHER" id="PTHR33562:SF20">
    <property type="entry name" value="PROTEIN QUIVER"/>
    <property type="match status" value="1"/>
</dbReference>
<sequence>MQWQKTWEICKLSAVLHLLLAVSTPVHSIKCYECDPEDDYICSPTELFGESVQCADDVTTCHKGFTVEANNEITRSCGDPRDEPDEGDECPMVHEIDGNDRKISCHCGTDLCNMACIGTEIQYWLCPVALMLSLLQHGTQ</sequence>
<evidence type="ECO:0000313" key="4">
    <source>
        <dbReference type="EMBL" id="TRY75726.1"/>
    </source>
</evidence>
<keyword evidence="2" id="KW-0325">Glycoprotein</keyword>
<keyword evidence="1 3" id="KW-0732">Signal</keyword>
<dbReference type="EMBL" id="VCGU01000005">
    <property type="protein sequence ID" value="TRY75726.1"/>
    <property type="molecule type" value="Genomic_DNA"/>
</dbReference>
<dbReference type="PANTHER" id="PTHR33562">
    <property type="entry name" value="ATILLA, ISOFORM B-RELATED-RELATED"/>
    <property type="match status" value="1"/>
</dbReference>
<accession>A0A553PDI7</accession>
<evidence type="ECO:0000256" key="1">
    <source>
        <dbReference type="ARBA" id="ARBA00022729"/>
    </source>
</evidence>
<dbReference type="AlphaFoldDB" id="A0A553PDI7"/>
<evidence type="ECO:0000256" key="2">
    <source>
        <dbReference type="ARBA" id="ARBA00023180"/>
    </source>
</evidence>
<evidence type="ECO:0000313" key="5">
    <source>
        <dbReference type="Proteomes" id="UP000318571"/>
    </source>
</evidence>
<dbReference type="Proteomes" id="UP000318571">
    <property type="component" value="Chromosome 2"/>
</dbReference>
<reference evidence="4 5" key="1">
    <citation type="journal article" date="2018" name="Nat. Ecol. Evol.">
        <title>Genomic signatures of mitonuclear coevolution across populations of Tigriopus californicus.</title>
        <authorList>
            <person name="Barreto F.S."/>
            <person name="Watson E.T."/>
            <person name="Lima T.G."/>
            <person name="Willett C.S."/>
            <person name="Edmands S."/>
            <person name="Li W."/>
            <person name="Burton R.S."/>
        </authorList>
    </citation>
    <scope>NUCLEOTIDE SEQUENCE [LARGE SCALE GENOMIC DNA]</scope>
    <source>
        <strain evidence="4 5">San Diego</strain>
    </source>
</reference>
<dbReference type="Pfam" id="PF17064">
    <property type="entry name" value="QVR"/>
    <property type="match status" value="1"/>
</dbReference>
<dbReference type="GO" id="GO:0030431">
    <property type="term" value="P:sleep"/>
    <property type="evidence" value="ECO:0007669"/>
    <property type="project" value="InterPro"/>
</dbReference>
<name>A0A553PDI7_TIGCA</name>
<evidence type="ECO:0000256" key="3">
    <source>
        <dbReference type="SAM" id="SignalP"/>
    </source>
</evidence>
<comment type="caution">
    <text evidence="4">The sequence shown here is derived from an EMBL/GenBank/DDBJ whole genome shotgun (WGS) entry which is preliminary data.</text>
</comment>
<feature type="signal peptide" evidence="3">
    <location>
        <begin position="1"/>
        <end position="28"/>
    </location>
</feature>